<evidence type="ECO:0000313" key="2">
    <source>
        <dbReference type="EMBL" id="CPR21169.1"/>
    </source>
</evidence>
<organism evidence="2 3">
    <name type="scientific">Candidatus Filomicrobium marinum</name>
    <dbReference type="NCBI Taxonomy" id="1608628"/>
    <lineage>
        <taxon>Bacteria</taxon>
        <taxon>Pseudomonadati</taxon>
        <taxon>Pseudomonadota</taxon>
        <taxon>Alphaproteobacteria</taxon>
        <taxon>Hyphomicrobiales</taxon>
        <taxon>Hyphomicrobiaceae</taxon>
        <taxon>Filomicrobium</taxon>
    </lineage>
</organism>
<dbReference type="InterPro" id="IPR005939">
    <property type="entry name" value="BLH_phosphatase-like"/>
</dbReference>
<dbReference type="EMBL" id="LN829119">
    <property type="protein sequence ID" value="CPR21169.1"/>
    <property type="molecule type" value="Genomic_DNA"/>
</dbReference>
<protein>
    <recommendedName>
        <fullName evidence="1">Beta-lactamase hydrolase-like protein phosphatase-like domain-containing protein</fullName>
    </recommendedName>
</protein>
<proteinExistence type="predicted"/>
<dbReference type="Pfam" id="PF04273">
    <property type="entry name" value="BLH_phosphatase"/>
    <property type="match status" value="1"/>
</dbReference>
<feature type="domain" description="Beta-lactamase hydrolase-like protein phosphatase-like" evidence="1">
    <location>
        <begin position="5"/>
        <end position="103"/>
    </location>
</feature>
<dbReference type="SUPFAM" id="SSF52799">
    <property type="entry name" value="(Phosphotyrosine protein) phosphatases II"/>
    <property type="match status" value="1"/>
</dbReference>
<dbReference type="AlphaFoldDB" id="A0A0D6JIP2"/>
<sequence length="150" mass="16855">MQNLITINKDFAVAKSEPHPEQLKEFAADGFRSIVNLQPKEEKQKIPEDVERRLAKEAGLTYRHIAVSRNELDSQVVEKFRQEVETLPKPVVVHCASGKRAGALTMMHVGVTTNQSGEETLQHAKAIGFDCDTPQLANFIRDYVDRARDA</sequence>
<name>A0A0D6JIP2_9HYPH</name>
<gene>
    <name evidence="2" type="ORF">YBN1229_v1_2933</name>
</gene>
<dbReference type="GO" id="GO:0016787">
    <property type="term" value="F:hydrolase activity"/>
    <property type="evidence" value="ECO:0007669"/>
    <property type="project" value="InterPro"/>
</dbReference>
<reference evidence="3" key="1">
    <citation type="submission" date="2015-02" db="EMBL/GenBank/DDBJ databases">
        <authorList>
            <person name="Chooi Y.-H."/>
        </authorList>
    </citation>
    <scope>NUCLEOTIDE SEQUENCE [LARGE SCALE GENOMIC DNA]</scope>
    <source>
        <strain evidence="3">strain Y</strain>
    </source>
</reference>
<dbReference type="Proteomes" id="UP000033187">
    <property type="component" value="Chromosome 1"/>
</dbReference>
<keyword evidence="3" id="KW-1185">Reference proteome</keyword>
<evidence type="ECO:0000259" key="1">
    <source>
        <dbReference type="Pfam" id="PF04273"/>
    </source>
</evidence>
<evidence type="ECO:0000313" key="3">
    <source>
        <dbReference type="Proteomes" id="UP000033187"/>
    </source>
</evidence>
<dbReference type="KEGG" id="fiy:BN1229_v1_2933"/>
<dbReference type="InterPro" id="IPR029021">
    <property type="entry name" value="Prot-tyrosine_phosphatase-like"/>
</dbReference>
<dbReference type="Gene3D" id="3.90.190.10">
    <property type="entry name" value="Protein tyrosine phosphatase superfamily"/>
    <property type="match status" value="1"/>
</dbReference>
<dbReference type="KEGG" id="fil:BN1229_v1_2983"/>
<accession>A0A0D6JIP2</accession>